<reference evidence="1 2" key="1">
    <citation type="submission" date="2021-06" db="EMBL/GenBank/DDBJ databases">
        <title>Caerostris extrusa draft genome.</title>
        <authorList>
            <person name="Kono N."/>
            <person name="Arakawa K."/>
        </authorList>
    </citation>
    <scope>NUCLEOTIDE SEQUENCE [LARGE SCALE GENOMIC DNA]</scope>
</reference>
<name>A0AAV4WIZ4_CAEEX</name>
<accession>A0AAV4WIZ4</accession>
<dbReference type="Proteomes" id="UP001054945">
    <property type="component" value="Unassembled WGS sequence"/>
</dbReference>
<proteinExistence type="predicted"/>
<dbReference type="AlphaFoldDB" id="A0AAV4WIZ4"/>
<evidence type="ECO:0000313" key="2">
    <source>
        <dbReference type="Proteomes" id="UP001054945"/>
    </source>
</evidence>
<evidence type="ECO:0000313" key="1">
    <source>
        <dbReference type="EMBL" id="GIY82840.1"/>
    </source>
</evidence>
<dbReference type="EMBL" id="BPLR01016293">
    <property type="protein sequence ID" value="GIY82840.1"/>
    <property type="molecule type" value="Genomic_DNA"/>
</dbReference>
<gene>
    <name evidence="1" type="ORF">CEXT_260901</name>
</gene>
<sequence length="110" mass="12391">MGRFSYTSFLGNDPLGRQYSQVEDRRLRSALLRILQLILGFKTMDFKTMIYFHNPCSNDARDHSARSDSGLPSHLTLETEAYVLQTILPSVTPFNASLFASSLHCNFEGG</sequence>
<protein>
    <submittedName>
        <fullName evidence="1">Uncharacterized protein</fullName>
    </submittedName>
</protein>
<keyword evidence="2" id="KW-1185">Reference proteome</keyword>
<organism evidence="1 2">
    <name type="scientific">Caerostris extrusa</name>
    <name type="common">Bark spider</name>
    <name type="synonym">Caerostris bankana</name>
    <dbReference type="NCBI Taxonomy" id="172846"/>
    <lineage>
        <taxon>Eukaryota</taxon>
        <taxon>Metazoa</taxon>
        <taxon>Ecdysozoa</taxon>
        <taxon>Arthropoda</taxon>
        <taxon>Chelicerata</taxon>
        <taxon>Arachnida</taxon>
        <taxon>Araneae</taxon>
        <taxon>Araneomorphae</taxon>
        <taxon>Entelegynae</taxon>
        <taxon>Araneoidea</taxon>
        <taxon>Araneidae</taxon>
        <taxon>Caerostris</taxon>
    </lineage>
</organism>
<comment type="caution">
    <text evidence="1">The sequence shown here is derived from an EMBL/GenBank/DDBJ whole genome shotgun (WGS) entry which is preliminary data.</text>
</comment>